<reference evidence="5" key="1">
    <citation type="submission" date="2022-01" db="EMBL/GenBank/DDBJ databases">
        <title>Genome-Based Taxonomic Classification of the Phylum Actinobacteria.</title>
        <authorList>
            <person name="Gao Y."/>
        </authorList>
    </citation>
    <scope>NUCLEOTIDE SEQUENCE</scope>
    <source>
        <strain evidence="5">KLBMP 8922</strain>
    </source>
</reference>
<evidence type="ECO:0000259" key="4">
    <source>
        <dbReference type="Pfam" id="PF00768"/>
    </source>
</evidence>
<keyword evidence="5" id="KW-0378">Hydrolase</keyword>
<dbReference type="Gene3D" id="3.40.710.10">
    <property type="entry name" value="DD-peptidase/beta-lactamase superfamily"/>
    <property type="match status" value="1"/>
</dbReference>
<keyword evidence="3" id="KW-0732">Signal</keyword>
<dbReference type="InterPro" id="IPR001967">
    <property type="entry name" value="Peptidase_S11_N"/>
</dbReference>
<evidence type="ECO:0000313" key="6">
    <source>
        <dbReference type="Proteomes" id="UP001165378"/>
    </source>
</evidence>
<feature type="compositionally biased region" description="Low complexity" evidence="1">
    <location>
        <begin position="29"/>
        <end position="48"/>
    </location>
</feature>
<dbReference type="PANTHER" id="PTHR21581:SF33">
    <property type="entry name" value="D-ALANYL-D-ALANINE CARBOXYPEPTIDASE DACB"/>
    <property type="match status" value="1"/>
</dbReference>
<gene>
    <name evidence="5" type="ORF">LZ495_22715</name>
</gene>
<name>A0AA41U3R4_9ACTN</name>
<feature type="chain" id="PRO_5041383770" evidence="3">
    <location>
        <begin position="33"/>
        <end position="420"/>
    </location>
</feature>
<evidence type="ECO:0000313" key="5">
    <source>
        <dbReference type="EMBL" id="MCF2530012.1"/>
    </source>
</evidence>
<keyword evidence="5" id="KW-0645">Protease</keyword>
<dbReference type="InterPro" id="IPR012338">
    <property type="entry name" value="Beta-lactam/transpept-like"/>
</dbReference>
<keyword evidence="2" id="KW-0472">Membrane</keyword>
<feature type="domain" description="Peptidase S11 D-alanyl-D-alanine carboxypeptidase A N-terminal" evidence="4">
    <location>
        <begin position="81"/>
        <end position="303"/>
    </location>
</feature>
<dbReference type="Pfam" id="PF00768">
    <property type="entry name" value="Peptidase_S11"/>
    <property type="match status" value="1"/>
</dbReference>
<keyword evidence="2" id="KW-0812">Transmembrane</keyword>
<evidence type="ECO:0000256" key="1">
    <source>
        <dbReference type="SAM" id="MobiDB-lite"/>
    </source>
</evidence>
<dbReference type="AlphaFoldDB" id="A0AA41U3R4"/>
<dbReference type="EMBL" id="JAKFHA010000014">
    <property type="protein sequence ID" value="MCF2530012.1"/>
    <property type="molecule type" value="Genomic_DNA"/>
</dbReference>
<proteinExistence type="predicted"/>
<accession>A0AA41U3R4</accession>
<keyword evidence="5" id="KW-0121">Carboxypeptidase</keyword>
<dbReference type="Proteomes" id="UP001165378">
    <property type="component" value="Unassembled WGS sequence"/>
</dbReference>
<sequence length="420" mass="43162">MSYRSGPATRFAAVGAVLITGVLGGAPASAGAAPAAPRATPTPTATTTPEPPPPTDMSGLGGDRLAQPGVQSDLPAGTPPPPVVEAYSWLVADAGTGQILAAKNPHWKLAPASTLKMLFADTVLPKLDRNATHTVGDEELLGMGAGSSAVGIKEKLTYKVEDLWNGVFLHSGNDAVRVLCHMNGGIDATVAQMNERAKGLQANDTHVVSPDGYDAPGQVSSAYDLALFAREGLKNADFRTYAATKEAKFPGKDNTTFPISNTNTMLGTYPGMIGVKNGFTTNAKNTFVGAATRDGRTLLVSILHVEGKGKTYEFTKQLLDWGFGTAAAAKPVGRLVDPLGSPGEASPGGGAPGADAKPGQTPSGPGVAKAGAASDEGVDWAVWAGFGIPAVLLVGGATLFLVRRRGWARSTVHFEDDLLP</sequence>
<dbReference type="GO" id="GO:0009002">
    <property type="term" value="F:serine-type D-Ala-D-Ala carboxypeptidase activity"/>
    <property type="evidence" value="ECO:0007669"/>
    <property type="project" value="InterPro"/>
</dbReference>
<comment type="caution">
    <text evidence="5">The sequence shown here is derived from an EMBL/GenBank/DDBJ whole genome shotgun (WGS) entry which is preliminary data.</text>
</comment>
<organism evidence="5 6">
    <name type="scientific">Yinghuangia soli</name>
    <dbReference type="NCBI Taxonomy" id="2908204"/>
    <lineage>
        <taxon>Bacteria</taxon>
        <taxon>Bacillati</taxon>
        <taxon>Actinomycetota</taxon>
        <taxon>Actinomycetes</taxon>
        <taxon>Kitasatosporales</taxon>
        <taxon>Streptomycetaceae</taxon>
        <taxon>Yinghuangia</taxon>
    </lineage>
</organism>
<feature type="transmembrane region" description="Helical" evidence="2">
    <location>
        <begin position="380"/>
        <end position="402"/>
    </location>
</feature>
<evidence type="ECO:0000256" key="2">
    <source>
        <dbReference type="SAM" id="Phobius"/>
    </source>
</evidence>
<dbReference type="GO" id="GO:0006508">
    <property type="term" value="P:proteolysis"/>
    <property type="evidence" value="ECO:0007669"/>
    <property type="project" value="InterPro"/>
</dbReference>
<keyword evidence="2" id="KW-1133">Transmembrane helix</keyword>
<evidence type="ECO:0000256" key="3">
    <source>
        <dbReference type="SAM" id="SignalP"/>
    </source>
</evidence>
<dbReference type="RefSeq" id="WP_235054687.1">
    <property type="nucleotide sequence ID" value="NZ_JAKFHA010000014.1"/>
</dbReference>
<dbReference type="PANTHER" id="PTHR21581">
    <property type="entry name" value="D-ALANYL-D-ALANINE CARBOXYPEPTIDASE"/>
    <property type="match status" value="1"/>
</dbReference>
<feature type="region of interest" description="Disordered" evidence="1">
    <location>
        <begin position="29"/>
        <end position="79"/>
    </location>
</feature>
<keyword evidence="6" id="KW-1185">Reference proteome</keyword>
<feature type="region of interest" description="Disordered" evidence="1">
    <location>
        <begin position="335"/>
        <end position="371"/>
    </location>
</feature>
<feature type="signal peptide" evidence="3">
    <location>
        <begin position="1"/>
        <end position="32"/>
    </location>
</feature>
<dbReference type="SUPFAM" id="SSF56601">
    <property type="entry name" value="beta-lactamase/transpeptidase-like"/>
    <property type="match status" value="1"/>
</dbReference>
<protein>
    <submittedName>
        <fullName evidence="5">D-alanyl-D-alanine carboxypeptidase</fullName>
    </submittedName>
</protein>